<dbReference type="AlphaFoldDB" id="A0AAV2I6I7"/>
<feature type="region of interest" description="Disordered" evidence="1">
    <location>
        <begin position="189"/>
        <end position="232"/>
    </location>
</feature>
<feature type="compositionally biased region" description="Basic and acidic residues" evidence="1">
    <location>
        <begin position="372"/>
        <end position="386"/>
    </location>
</feature>
<feature type="region of interest" description="Disordered" evidence="1">
    <location>
        <begin position="330"/>
        <end position="396"/>
    </location>
</feature>
<feature type="region of interest" description="Disordered" evidence="1">
    <location>
        <begin position="443"/>
        <end position="494"/>
    </location>
</feature>
<evidence type="ECO:0000256" key="1">
    <source>
        <dbReference type="SAM" id="MobiDB-lite"/>
    </source>
</evidence>
<reference evidence="2 3" key="1">
    <citation type="submission" date="2024-04" db="EMBL/GenBank/DDBJ databases">
        <authorList>
            <consortium name="Genoscope - CEA"/>
            <person name="William W."/>
        </authorList>
    </citation>
    <scope>NUCLEOTIDE SEQUENCE [LARGE SCALE GENOMIC DNA]</scope>
</reference>
<feature type="compositionally biased region" description="Low complexity" evidence="1">
    <location>
        <begin position="201"/>
        <end position="219"/>
    </location>
</feature>
<feature type="compositionally biased region" description="Polar residues" evidence="1">
    <location>
        <begin position="189"/>
        <end position="198"/>
    </location>
</feature>
<feature type="compositionally biased region" description="Polar residues" evidence="1">
    <location>
        <begin position="444"/>
        <end position="459"/>
    </location>
</feature>
<evidence type="ECO:0000313" key="3">
    <source>
        <dbReference type="Proteomes" id="UP001497497"/>
    </source>
</evidence>
<sequence>MQYNNFIFEMRPECIFINTQLGERNRGPSKTKVQIQSPKSIPGLTDLRDYDSYPDLYWQLRSDTISQPEDLEGEMLDRDLYKLKQISNLKLSTLESAIQHDPFRKWRGKAGDPLFCPVRNVQDRQLRGKKVMDLAKKENKSFQRVEGNTPRLELEVKSTPIRPVLTEQEEYKKSAEAISQSSKRDIETDSVTLNLLDQSSERNNSIEASSSSESKSSVNAPPNTYVRLEPDDDDEKYINLSKELFRKSPNAKHRREVLKEVMRPTVVSFDLKREVDYKHHRQTIPRRYQMGLMNPSHDHVVWATPCRRITPQPQSVTSRDTLEENFHRENQHQSLIPRNGGRHGDAVFNDVYSLHPQPTTSSTRPTQLHGNGNDEKTAREAHDGDKSSFYSRRKSSPAPLKALHLEVFNERVKVNDLGKISRSTFDPDIPGYKLDLINYPPNNPSQICSGPKTTASESNVRFGDPVESTSRSKHAHTAPKKRTRELNRPSRSADSTYLKIMAYG</sequence>
<comment type="caution">
    <text evidence="2">The sequence shown here is derived from an EMBL/GenBank/DDBJ whole genome shotgun (WGS) entry which is preliminary data.</text>
</comment>
<feature type="region of interest" description="Disordered" evidence="1">
    <location>
        <begin position="165"/>
        <end position="184"/>
    </location>
</feature>
<gene>
    <name evidence="2" type="ORF">GSLYS_00013741001</name>
</gene>
<proteinExistence type="predicted"/>
<feature type="compositionally biased region" description="Basic residues" evidence="1">
    <location>
        <begin position="471"/>
        <end position="483"/>
    </location>
</feature>
<name>A0AAV2I6I7_LYMST</name>
<organism evidence="2 3">
    <name type="scientific">Lymnaea stagnalis</name>
    <name type="common">Great pond snail</name>
    <name type="synonym">Helix stagnalis</name>
    <dbReference type="NCBI Taxonomy" id="6523"/>
    <lineage>
        <taxon>Eukaryota</taxon>
        <taxon>Metazoa</taxon>
        <taxon>Spiralia</taxon>
        <taxon>Lophotrochozoa</taxon>
        <taxon>Mollusca</taxon>
        <taxon>Gastropoda</taxon>
        <taxon>Heterobranchia</taxon>
        <taxon>Euthyneura</taxon>
        <taxon>Panpulmonata</taxon>
        <taxon>Hygrophila</taxon>
        <taxon>Lymnaeoidea</taxon>
        <taxon>Lymnaeidae</taxon>
        <taxon>Lymnaea</taxon>
    </lineage>
</organism>
<evidence type="ECO:0000313" key="2">
    <source>
        <dbReference type="EMBL" id="CAL1540008.1"/>
    </source>
</evidence>
<protein>
    <submittedName>
        <fullName evidence="2">Uncharacterized protein</fullName>
    </submittedName>
</protein>
<dbReference type="Proteomes" id="UP001497497">
    <property type="component" value="Unassembled WGS sequence"/>
</dbReference>
<keyword evidence="3" id="KW-1185">Reference proteome</keyword>
<dbReference type="EMBL" id="CAXITT010000366">
    <property type="protein sequence ID" value="CAL1540008.1"/>
    <property type="molecule type" value="Genomic_DNA"/>
</dbReference>
<accession>A0AAV2I6I7</accession>
<feature type="compositionally biased region" description="Low complexity" evidence="1">
    <location>
        <begin position="356"/>
        <end position="367"/>
    </location>
</feature>